<dbReference type="EMBL" id="CP021694">
    <property type="protein sequence ID" value="ARX35963.1"/>
    <property type="molecule type" value="Genomic_DNA"/>
</dbReference>
<dbReference type="Gene3D" id="1.20.1600.10">
    <property type="entry name" value="Outer membrane efflux proteins (OEP)"/>
    <property type="match status" value="1"/>
</dbReference>
<dbReference type="Pfam" id="PF02321">
    <property type="entry name" value="OEP"/>
    <property type="match status" value="2"/>
</dbReference>
<dbReference type="RefSeq" id="WP_004244912.1">
    <property type="nucleotide sequence ID" value="NZ_AP026827.1"/>
</dbReference>
<gene>
    <name evidence="11" type="primary">zapD</name>
    <name evidence="9" type="ORF">AM402_18135</name>
    <name evidence="11" type="ORF">NCTC11938_01767</name>
    <name evidence="10" type="ORF">PW210_000432</name>
</gene>
<evidence type="ECO:0000256" key="1">
    <source>
        <dbReference type="ARBA" id="ARBA00004442"/>
    </source>
</evidence>
<reference evidence="10" key="3">
    <citation type="submission" date="2023-06" db="EMBL/GenBank/DDBJ databases">
        <authorList>
            <consortium name="Clinical and Environmental Microbiology Branch: Whole genome sequencing antimicrobial resistance pathogens in the healthcare setting"/>
        </authorList>
    </citation>
    <scope>NUCLEOTIDE SEQUENCE</scope>
    <source>
        <strain evidence="10">Microbial</strain>
    </source>
</reference>
<keyword evidence="3" id="KW-0813">Transport</keyword>
<name>A0A1Z1SYE7_PROMI</name>
<feature type="chain" id="PRO_5044063646" evidence="8">
    <location>
        <begin position="23"/>
        <end position="450"/>
    </location>
</feature>
<dbReference type="Proteomes" id="UP000254191">
    <property type="component" value="Unassembled WGS sequence"/>
</dbReference>
<protein>
    <submittedName>
        <fullName evidence="10">TolC family outer membrane protein</fullName>
    </submittedName>
    <submittedName>
        <fullName evidence="11">Type I secretion outer membrane protein</fullName>
    </submittedName>
    <submittedName>
        <fullName evidence="9">Type I secretion protein TolC</fullName>
    </submittedName>
</protein>
<proteinExistence type="inferred from homology"/>
<evidence type="ECO:0000256" key="4">
    <source>
        <dbReference type="ARBA" id="ARBA00022452"/>
    </source>
</evidence>
<keyword evidence="5" id="KW-0812">Transmembrane</keyword>
<evidence type="ECO:0000313" key="11">
    <source>
        <dbReference type="EMBL" id="SUC20379.1"/>
    </source>
</evidence>
<dbReference type="SUPFAM" id="SSF56954">
    <property type="entry name" value="Outer membrane efflux proteins (OEP)"/>
    <property type="match status" value="1"/>
</dbReference>
<dbReference type="InterPro" id="IPR003423">
    <property type="entry name" value="OMP_efflux"/>
</dbReference>
<evidence type="ECO:0000256" key="2">
    <source>
        <dbReference type="ARBA" id="ARBA00007613"/>
    </source>
</evidence>
<evidence type="ECO:0000313" key="13">
    <source>
        <dbReference type="Proteomes" id="UP000254191"/>
    </source>
</evidence>
<dbReference type="InterPro" id="IPR010130">
    <property type="entry name" value="T1SS_OMP_TolC"/>
</dbReference>
<evidence type="ECO:0000256" key="7">
    <source>
        <dbReference type="ARBA" id="ARBA00023237"/>
    </source>
</evidence>
<keyword evidence="6" id="KW-0472">Membrane</keyword>
<sequence>MMLIKKLFTLFSVGLLSLPASAVTLSDLYFLAIKHDPTFNAAVKEQVAGKEYENIGLSQLLPNISVNYKNNPRNWQRKAYPINIFQDKITTVEYQNYQSYSVNAIISQPLFDYTAFSEYKASIIKTLLADSHYQNKFSELIIRLIDNYIQVAYTQDKLLLNQAQQEIYQKQLASSQRLFELGEGTKTDIAEIETRLYLTQSQYTDLQLEIEKAKNKLSAMIGSQLPTHEHIAKLTDTKFVLQSLAPDDYSTWEKNAIQNNLKIQSARHEMAIAKQEIEKNRGEFFPTVQFYAAYSSSNSDSNNTINQKYQSANVGFYVSMPLFNGGKTTASMRQSTAKYQMSAFERDAIIQNIMQELRYQYQICSTSHIKLMAFEQAVSSAKLQLNATRKSYVGGQRTMVDVLNAEELLYRAQQDLIKAKYDYIQAWALLHQYTNTLDIEKIKIIENYFQ</sequence>
<keyword evidence="7" id="KW-0998">Cell outer membrane</keyword>
<keyword evidence="8" id="KW-0732">Signal</keyword>
<dbReference type="Proteomes" id="UP000195540">
    <property type="component" value="Chromosome"/>
</dbReference>
<dbReference type="STRING" id="584.AOUC001_14825"/>
<evidence type="ECO:0000256" key="8">
    <source>
        <dbReference type="SAM" id="SignalP"/>
    </source>
</evidence>
<dbReference type="AlphaFoldDB" id="A0A1Z1SYE7"/>
<dbReference type="PANTHER" id="PTHR30026:SF20">
    <property type="entry name" value="OUTER MEMBRANE PROTEIN TOLC"/>
    <property type="match status" value="1"/>
</dbReference>
<dbReference type="EMBL" id="ABKSPD020000001">
    <property type="protein sequence ID" value="EKW9774678.1"/>
    <property type="molecule type" value="Genomic_DNA"/>
</dbReference>
<accession>A0A1Z1SYE7</accession>
<evidence type="ECO:0000256" key="3">
    <source>
        <dbReference type="ARBA" id="ARBA00022448"/>
    </source>
</evidence>
<dbReference type="EMBL" id="UGTS01000004">
    <property type="protein sequence ID" value="SUC20379.1"/>
    <property type="molecule type" value="Genomic_DNA"/>
</dbReference>
<organism evidence="10 14">
    <name type="scientific">Proteus mirabilis</name>
    <dbReference type="NCBI Taxonomy" id="584"/>
    <lineage>
        <taxon>Bacteria</taxon>
        <taxon>Pseudomonadati</taxon>
        <taxon>Pseudomonadota</taxon>
        <taxon>Gammaproteobacteria</taxon>
        <taxon>Enterobacterales</taxon>
        <taxon>Morganellaceae</taxon>
        <taxon>Proteus</taxon>
    </lineage>
</organism>
<comment type="similarity">
    <text evidence="2">Belongs to the outer membrane factor (OMF) (TC 1.B.17) family.</text>
</comment>
<comment type="subcellular location">
    <subcellularLocation>
        <location evidence="1">Cell outer membrane</location>
    </subcellularLocation>
</comment>
<feature type="signal peptide" evidence="8">
    <location>
        <begin position="1"/>
        <end position="22"/>
    </location>
</feature>
<dbReference type="GO" id="GO:0015562">
    <property type="term" value="F:efflux transmembrane transporter activity"/>
    <property type="evidence" value="ECO:0007669"/>
    <property type="project" value="InterPro"/>
</dbReference>
<reference evidence="11 13" key="2">
    <citation type="submission" date="2018-06" db="EMBL/GenBank/DDBJ databases">
        <authorList>
            <consortium name="Pathogen Informatics"/>
            <person name="Doyle S."/>
        </authorList>
    </citation>
    <scope>NUCLEOTIDE SEQUENCE [LARGE SCALE GENOMIC DNA]</scope>
    <source>
        <strain evidence="11 13">NCTC11938</strain>
    </source>
</reference>
<dbReference type="GO" id="GO:1990281">
    <property type="term" value="C:efflux pump complex"/>
    <property type="evidence" value="ECO:0007669"/>
    <property type="project" value="TreeGrafter"/>
</dbReference>
<keyword evidence="4" id="KW-1134">Transmembrane beta strand</keyword>
<evidence type="ECO:0000256" key="5">
    <source>
        <dbReference type="ARBA" id="ARBA00022692"/>
    </source>
</evidence>
<evidence type="ECO:0000313" key="9">
    <source>
        <dbReference type="EMBL" id="ARX35963.1"/>
    </source>
</evidence>
<dbReference type="NCBIfam" id="TIGR01844">
    <property type="entry name" value="type_I_sec_TolC"/>
    <property type="match status" value="1"/>
</dbReference>
<evidence type="ECO:0000313" key="14">
    <source>
        <dbReference type="Proteomes" id="UP001171165"/>
    </source>
</evidence>
<reference evidence="9 12" key="1">
    <citation type="submission" date="2017-05" db="EMBL/GenBank/DDBJ databases">
        <title>Whole genome sequencing of Proteus mirabilis AR_0155.</title>
        <authorList>
            <person name="Conlan S."/>
            <person name="Thomas P.J."/>
            <person name="Mullikin J."/>
            <person name="Frank K.M."/>
            <person name="Segre J.A."/>
        </authorList>
    </citation>
    <scope>NUCLEOTIDE SEQUENCE [LARGE SCALE GENOMIC DNA]</scope>
    <source>
        <strain evidence="9 12">AR_0155</strain>
    </source>
</reference>
<dbReference type="GO" id="GO:0015288">
    <property type="term" value="F:porin activity"/>
    <property type="evidence" value="ECO:0007669"/>
    <property type="project" value="TreeGrafter"/>
</dbReference>
<evidence type="ECO:0000313" key="12">
    <source>
        <dbReference type="Proteomes" id="UP000195540"/>
    </source>
</evidence>
<dbReference type="InterPro" id="IPR051906">
    <property type="entry name" value="TolC-like"/>
</dbReference>
<dbReference type="Proteomes" id="UP001171165">
    <property type="component" value="Unassembled WGS sequence"/>
</dbReference>
<dbReference type="GO" id="GO:0009279">
    <property type="term" value="C:cell outer membrane"/>
    <property type="evidence" value="ECO:0007669"/>
    <property type="project" value="UniProtKB-SubCell"/>
</dbReference>
<dbReference type="PANTHER" id="PTHR30026">
    <property type="entry name" value="OUTER MEMBRANE PROTEIN TOLC"/>
    <property type="match status" value="1"/>
</dbReference>
<evidence type="ECO:0000256" key="6">
    <source>
        <dbReference type="ARBA" id="ARBA00023136"/>
    </source>
</evidence>
<evidence type="ECO:0000313" key="10">
    <source>
        <dbReference type="EMBL" id="EKW9774678.1"/>
    </source>
</evidence>